<dbReference type="AlphaFoldDB" id="A0A7W5VD03"/>
<comment type="function">
    <text evidence="6">Catalyzes the glycosylation of 4,4'-diaponeurosporenoate, i.e. the esterification of glucose at the C1'' position with the carboxyl group of 4,4'-diaponeurosporenic acid, to form glycosyl-4,4'-diaponeurosporenoate. This is a step in the biosynthesis of staphyloxanthin, an orange pigment present in most staphylococci strains.</text>
</comment>
<comment type="subcellular location">
    <subcellularLocation>
        <location evidence="1">Cell membrane</location>
    </subcellularLocation>
</comment>
<comment type="caution">
    <text evidence="12">The sequence shown here is derived from an EMBL/GenBank/DDBJ whole genome shotgun (WGS) entry which is preliminary data.</text>
</comment>
<organism evidence="12 13">
    <name type="scientific">Nonomuraea dietziae</name>
    <dbReference type="NCBI Taxonomy" id="65515"/>
    <lineage>
        <taxon>Bacteria</taxon>
        <taxon>Bacillati</taxon>
        <taxon>Actinomycetota</taxon>
        <taxon>Actinomycetes</taxon>
        <taxon>Streptosporangiales</taxon>
        <taxon>Streptosporangiaceae</taxon>
        <taxon>Nonomuraea</taxon>
    </lineage>
</organism>
<keyword evidence="5" id="KW-0472">Membrane</keyword>
<name>A0A7W5VD03_9ACTN</name>
<protein>
    <recommendedName>
        <fullName evidence="9">4,4'-diaponeurosporenoate glycosyltransferase</fullName>
    </recommendedName>
</protein>
<dbReference type="SUPFAM" id="SSF53448">
    <property type="entry name" value="Nucleotide-diphospho-sugar transferases"/>
    <property type="match status" value="1"/>
</dbReference>
<dbReference type="InterPro" id="IPR029044">
    <property type="entry name" value="Nucleotide-diphossugar_trans"/>
</dbReference>
<evidence type="ECO:0000313" key="13">
    <source>
        <dbReference type="Proteomes" id="UP000579945"/>
    </source>
</evidence>
<evidence type="ECO:0000256" key="2">
    <source>
        <dbReference type="ARBA" id="ARBA00022475"/>
    </source>
</evidence>
<dbReference type="Gene3D" id="3.90.550.10">
    <property type="entry name" value="Spore Coat Polysaccharide Biosynthesis Protein SpsA, Chain A"/>
    <property type="match status" value="1"/>
</dbReference>
<evidence type="ECO:0000313" key="12">
    <source>
        <dbReference type="EMBL" id="MBB3732581.1"/>
    </source>
</evidence>
<dbReference type="Proteomes" id="UP000579945">
    <property type="component" value="Unassembled WGS sequence"/>
</dbReference>
<dbReference type="GO" id="GO:0016757">
    <property type="term" value="F:glycosyltransferase activity"/>
    <property type="evidence" value="ECO:0007669"/>
    <property type="project" value="UniProtKB-KW"/>
</dbReference>
<evidence type="ECO:0000259" key="11">
    <source>
        <dbReference type="Pfam" id="PF00535"/>
    </source>
</evidence>
<proteinExistence type="inferred from homology"/>
<feature type="domain" description="Glycosyltransferase 2-like" evidence="11">
    <location>
        <begin position="4"/>
        <end position="109"/>
    </location>
</feature>
<dbReference type="GO" id="GO:0005886">
    <property type="term" value="C:plasma membrane"/>
    <property type="evidence" value="ECO:0007669"/>
    <property type="project" value="UniProtKB-SubCell"/>
</dbReference>
<evidence type="ECO:0000256" key="9">
    <source>
        <dbReference type="ARBA" id="ARBA00040345"/>
    </source>
</evidence>
<dbReference type="PANTHER" id="PTHR43646:SF2">
    <property type="entry name" value="GLYCOSYLTRANSFERASE 2-LIKE DOMAIN-CONTAINING PROTEIN"/>
    <property type="match status" value="1"/>
</dbReference>
<dbReference type="RefSeq" id="WP_221241454.1">
    <property type="nucleotide sequence ID" value="NZ_JACIBV010000001.1"/>
</dbReference>
<reference evidence="12 13" key="1">
    <citation type="submission" date="2020-08" db="EMBL/GenBank/DDBJ databases">
        <title>Sequencing the genomes of 1000 actinobacteria strains.</title>
        <authorList>
            <person name="Klenk H.-P."/>
        </authorList>
    </citation>
    <scope>NUCLEOTIDE SEQUENCE [LARGE SCALE GENOMIC DNA]</scope>
    <source>
        <strain evidence="12 13">DSM 44320</strain>
    </source>
</reference>
<evidence type="ECO:0000256" key="5">
    <source>
        <dbReference type="ARBA" id="ARBA00023136"/>
    </source>
</evidence>
<evidence type="ECO:0000256" key="6">
    <source>
        <dbReference type="ARBA" id="ARBA00037281"/>
    </source>
</evidence>
<accession>A0A7W5VD03</accession>
<sequence length="298" mass="31130">MFTFVIPAHNEEATVAAIVGQARAAAGPGDRILVVDSASTDATARRAAEAGAEVLSGPKGKGAAMNAAIDVASTEWVCFLDADLVSSELNVAAELRAAAASGTAGHVVGDYEYDHPGTILSSTFTIYEPLTERFFPETGFMGANALTGYRAVRRSLLTEPLPADFGVESFLNITLALAGARVQVRHLGVIGSRFRPTGGTMAREIGTAILDLAEAHGRLDSGERGAWEAWLEEGVAAIAPQAADGGRSATLARLFAAVRRPMPSTPAARQPRERTTDGRHSPGVLTRTCPNSIRVHGG</sequence>
<keyword evidence="2" id="KW-1003">Cell membrane</keyword>
<keyword evidence="13" id="KW-1185">Reference proteome</keyword>
<evidence type="ECO:0000256" key="4">
    <source>
        <dbReference type="ARBA" id="ARBA00022679"/>
    </source>
</evidence>
<comment type="similarity">
    <text evidence="8">Belongs to the glycosyltransferase 2 family. CrtQ subfamily.</text>
</comment>
<dbReference type="PANTHER" id="PTHR43646">
    <property type="entry name" value="GLYCOSYLTRANSFERASE"/>
    <property type="match status" value="1"/>
</dbReference>
<keyword evidence="4 12" id="KW-0808">Transferase</keyword>
<gene>
    <name evidence="12" type="ORF">FHR33_008441</name>
</gene>
<evidence type="ECO:0000256" key="8">
    <source>
        <dbReference type="ARBA" id="ARBA00038120"/>
    </source>
</evidence>
<comment type="pathway">
    <text evidence="7">Carotenoid biosynthesis; staphyloxanthin biosynthesis; staphyloxanthin from farnesyl diphosphate: step 4/5.</text>
</comment>
<evidence type="ECO:0000256" key="10">
    <source>
        <dbReference type="SAM" id="MobiDB-lite"/>
    </source>
</evidence>
<keyword evidence="3 12" id="KW-0328">Glycosyltransferase</keyword>
<dbReference type="Pfam" id="PF00535">
    <property type="entry name" value="Glycos_transf_2"/>
    <property type="match status" value="1"/>
</dbReference>
<dbReference type="GeneID" id="95394609"/>
<dbReference type="InterPro" id="IPR001173">
    <property type="entry name" value="Glyco_trans_2-like"/>
</dbReference>
<dbReference type="EMBL" id="JACIBV010000001">
    <property type="protein sequence ID" value="MBB3732581.1"/>
    <property type="molecule type" value="Genomic_DNA"/>
</dbReference>
<evidence type="ECO:0000256" key="1">
    <source>
        <dbReference type="ARBA" id="ARBA00004236"/>
    </source>
</evidence>
<feature type="compositionally biased region" description="Basic and acidic residues" evidence="10">
    <location>
        <begin position="270"/>
        <end position="280"/>
    </location>
</feature>
<evidence type="ECO:0000256" key="3">
    <source>
        <dbReference type="ARBA" id="ARBA00022676"/>
    </source>
</evidence>
<evidence type="ECO:0000256" key="7">
    <source>
        <dbReference type="ARBA" id="ARBA00037904"/>
    </source>
</evidence>
<feature type="region of interest" description="Disordered" evidence="10">
    <location>
        <begin position="260"/>
        <end position="298"/>
    </location>
</feature>